<gene>
    <name evidence="3" type="ORF">EDS130_LOCUS40960</name>
</gene>
<dbReference type="Pfam" id="PF13385">
    <property type="entry name" value="Laminin_G_3"/>
    <property type="match status" value="4"/>
</dbReference>
<keyword evidence="2" id="KW-1133">Transmembrane helix</keyword>
<dbReference type="PANTHER" id="PTHR42535:SF2">
    <property type="entry name" value="CHROMOSOME UNDETERMINED SCAFFOLD_146, WHOLE GENOME SHOTGUN SEQUENCE"/>
    <property type="match status" value="1"/>
</dbReference>
<dbReference type="OrthoDB" id="10044679at2759"/>
<keyword evidence="2" id="KW-0472">Membrane</keyword>
<dbReference type="Gene3D" id="2.60.120.200">
    <property type="match status" value="4"/>
</dbReference>
<accession>A0A815R8K2</accession>
<feature type="region of interest" description="Disordered" evidence="1">
    <location>
        <begin position="1"/>
        <end position="23"/>
    </location>
</feature>
<protein>
    <submittedName>
        <fullName evidence="3">Uncharacterized protein</fullName>
    </submittedName>
</protein>
<evidence type="ECO:0000313" key="3">
    <source>
        <dbReference type="EMBL" id="CAF1473697.1"/>
    </source>
</evidence>
<dbReference type="PANTHER" id="PTHR42535">
    <property type="entry name" value="OOKINETE PROTEIN, PUTATIVE-RELATED"/>
    <property type="match status" value="1"/>
</dbReference>
<evidence type="ECO:0000313" key="4">
    <source>
        <dbReference type="Proteomes" id="UP000663852"/>
    </source>
</evidence>
<evidence type="ECO:0000256" key="1">
    <source>
        <dbReference type="SAM" id="MobiDB-lite"/>
    </source>
</evidence>
<evidence type="ECO:0000256" key="2">
    <source>
        <dbReference type="SAM" id="Phobius"/>
    </source>
</evidence>
<sequence>MQNNRINISNSSTDISHSNQTSNVERHSSCLQTHRKKIIYTIFACVIIIMIILSITMPLVLRAKKTTDMSASTSVEPSASTLTGTLTTIGIQFLSIYSSALTSSSALYVRANSPWPNAGFRYEAIQVHVETTSRYTIFSNSTMDIHGYIYNDTFNSLFPYKNLFLEDADAAENEQFKFTIDLHRHIKYIIVVTTYKAATTGTFSLIVHGPSSASLSLDIYLDLAITNVPDRIQWLFDGNLNDVYNRYSGRLIENRNSTRWMSPGYTGYGSAACFASINYMIVKERMDLSSTELTVSAWIWLPDSLLSETHFFPLFTYCAALGNNMCLLMVVSNRKLAFDFGNDVLFGNTELVINQWHHVAYSYDPVSLQQHVYVNGICDGSRIANRRFQGTANAVVVGGLPLISQIYPLNGFIDKLTFESRVKSSEEILEEATLVAHYPFDNSYNDTGPNQMINNTFLSTMFDSNGRFDQCLLINSTDLSYFQTTGFYYLGQNNYTFSFSLWIYPFITNGTILQISSIDGSWCVPTIGFDSLGRLTIQTFGMNGIYSSSLTSGIISLNQWTHITMTYSTLNGIQLFVNGSFTNENNKQRTYLTKGSRYTIVVGTCLSPSICSNGITQIIPSQFRGKIDELKIFSRELSLNEIAQLAQVTTPYEYDSSSLWKFDNNTLDSISNLHGIPINSPSYVISGIAANGYALQINRDEGQYVKMSTTKDFVNASFTIEMWIYLSKSTDNFIFGLLTYNDLLGKGHLLHLAIIFNRLITGSLIHNLQCRTQLEINTWYHLAFVYDYRSRSEIIYLNGIQDCRGDSAGPYLGSKGDIYIGTFQIYNISNSFHGLIDNVALTMRTKSDLEILNDATLMTWHSFDSVSWNDSSSLGLMATVNNVYLVTGKVNQAIHLNSSSSYYQISAFALFGISNQSYSISLWIKRNFTGGGVLHLLTQASGAGQCTTLIGFRSTGEIVVIKRGSTNKEIVGLLLPINMWTHIAITYSLRNGLILYINGMFYDTTGPISYIGSKEMSTLTLGNSFDGNSCYRGSITSDAFVGDIDEFRVYSRELNTMDVYKLANP</sequence>
<dbReference type="SUPFAM" id="SSF49899">
    <property type="entry name" value="Concanavalin A-like lectins/glucanases"/>
    <property type="match status" value="4"/>
</dbReference>
<dbReference type="InterPro" id="IPR013320">
    <property type="entry name" value="ConA-like_dom_sf"/>
</dbReference>
<organism evidence="3 4">
    <name type="scientific">Adineta ricciae</name>
    <name type="common">Rotifer</name>
    <dbReference type="NCBI Taxonomy" id="249248"/>
    <lineage>
        <taxon>Eukaryota</taxon>
        <taxon>Metazoa</taxon>
        <taxon>Spiralia</taxon>
        <taxon>Gnathifera</taxon>
        <taxon>Rotifera</taxon>
        <taxon>Eurotatoria</taxon>
        <taxon>Bdelloidea</taxon>
        <taxon>Adinetida</taxon>
        <taxon>Adinetidae</taxon>
        <taxon>Adineta</taxon>
    </lineage>
</organism>
<reference evidence="3" key="1">
    <citation type="submission" date="2021-02" db="EMBL/GenBank/DDBJ databases">
        <authorList>
            <person name="Nowell W R."/>
        </authorList>
    </citation>
    <scope>NUCLEOTIDE SEQUENCE</scope>
</reference>
<dbReference type="AlphaFoldDB" id="A0A815R8K2"/>
<dbReference type="EMBL" id="CAJNOJ010000516">
    <property type="protein sequence ID" value="CAF1473697.1"/>
    <property type="molecule type" value="Genomic_DNA"/>
</dbReference>
<comment type="caution">
    <text evidence="3">The sequence shown here is derived from an EMBL/GenBank/DDBJ whole genome shotgun (WGS) entry which is preliminary data.</text>
</comment>
<dbReference type="Proteomes" id="UP000663852">
    <property type="component" value="Unassembled WGS sequence"/>
</dbReference>
<name>A0A815R8K2_ADIRI</name>
<keyword evidence="2" id="KW-0812">Transmembrane</keyword>
<feature type="transmembrane region" description="Helical" evidence="2">
    <location>
        <begin position="38"/>
        <end position="61"/>
    </location>
</feature>
<proteinExistence type="predicted"/>